<dbReference type="Gene3D" id="1.10.10.10">
    <property type="entry name" value="Winged helix-like DNA-binding domain superfamily/Winged helix DNA-binding domain"/>
    <property type="match status" value="1"/>
</dbReference>
<evidence type="ECO:0000259" key="4">
    <source>
        <dbReference type="PROSITE" id="PS51077"/>
    </source>
</evidence>
<dbReference type="GO" id="GO:0045892">
    <property type="term" value="P:negative regulation of DNA-templated transcription"/>
    <property type="evidence" value="ECO:0007669"/>
    <property type="project" value="TreeGrafter"/>
</dbReference>
<dbReference type="Pfam" id="PF09339">
    <property type="entry name" value="HTH_IclR"/>
    <property type="match status" value="1"/>
</dbReference>
<dbReference type="SUPFAM" id="SSF46785">
    <property type="entry name" value="Winged helix' DNA-binding domain"/>
    <property type="match status" value="1"/>
</dbReference>
<dbReference type="SUPFAM" id="SSF55781">
    <property type="entry name" value="GAF domain-like"/>
    <property type="match status" value="1"/>
</dbReference>
<evidence type="ECO:0000313" key="7">
    <source>
        <dbReference type="EMBL" id="OWJ83018.1"/>
    </source>
</evidence>
<dbReference type="PANTHER" id="PTHR30136">
    <property type="entry name" value="HELIX-TURN-HELIX TRANSCRIPTIONAL REGULATOR, ICLR FAMILY"/>
    <property type="match status" value="1"/>
</dbReference>
<dbReference type="AlphaFoldDB" id="A0A212ANC9"/>
<evidence type="ECO:0000313" key="6">
    <source>
        <dbReference type="EMBL" id="OWJ73847.1"/>
    </source>
</evidence>
<evidence type="ECO:0000256" key="3">
    <source>
        <dbReference type="ARBA" id="ARBA00023163"/>
    </source>
</evidence>
<comment type="caution">
    <text evidence="7">The sequence shown here is derived from an EMBL/GenBank/DDBJ whole genome shotgun (WGS) entry which is preliminary data.</text>
</comment>
<dbReference type="OrthoDB" id="6811967at2"/>
<dbReference type="PROSITE" id="PS51078">
    <property type="entry name" value="ICLR_ED"/>
    <property type="match status" value="1"/>
</dbReference>
<gene>
    <name evidence="7" type="ORF">CDV52_13655</name>
    <name evidence="6" type="ORF">CDV53_14845</name>
</gene>
<dbReference type="Proteomes" id="UP000196640">
    <property type="component" value="Unassembled WGS sequence"/>
</dbReference>
<keyword evidence="3" id="KW-0804">Transcription</keyword>
<dbReference type="PANTHER" id="PTHR30136:SF35">
    <property type="entry name" value="HTH-TYPE TRANSCRIPTIONAL REGULATOR RV1719"/>
    <property type="match status" value="1"/>
</dbReference>
<feature type="domain" description="HTH iclR-type" evidence="4">
    <location>
        <begin position="1"/>
        <end position="63"/>
    </location>
</feature>
<keyword evidence="9" id="KW-1185">Reference proteome</keyword>
<dbReference type="EMBL" id="NIPV01000087">
    <property type="protein sequence ID" value="OWJ73847.1"/>
    <property type="molecule type" value="Genomic_DNA"/>
</dbReference>
<dbReference type="InterPro" id="IPR005471">
    <property type="entry name" value="Tscrpt_reg_IclR_N"/>
</dbReference>
<dbReference type="GO" id="GO:0003677">
    <property type="term" value="F:DNA binding"/>
    <property type="evidence" value="ECO:0007669"/>
    <property type="project" value="UniProtKB-KW"/>
</dbReference>
<accession>A0A212ANC9</accession>
<dbReference type="SMART" id="SM00346">
    <property type="entry name" value="HTH_ICLR"/>
    <property type="match status" value="1"/>
</dbReference>
<dbReference type="InterPro" id="IPR029016">
    <property type="entry name" value="GAF-like_dom_sf"/>
</dbReference>
<evidence type="ECO:0000313" key="8">
    <source>
        <dbReference type="Proteomes" id="UP000196640"/>
    </source>
</evidence>
<dbReference type="PROSITE" id="PS51077">
    <property type="entry name" value="HTH_ICLR"/>
    <property type="match status" value="1"/>
</dbReference>
<dbReference type="InterPro" id="IPR036390">
    <property type="entry name" value="WH_DNA-bd_sf"/>
</dbReference>
<evidence type="ECO:0000259" key="5">
    <source>
        <dbReference type="PROSITE" id="PS51078"/>
    </source>
</evidence>
<protein>
    <submittedName>
        <fullName evidence="7">IclR family transcriptional regulator</fullName>
    </submittedName>
</protein>
<organism evidence="7 8">
    <name type="scientific">Haematobacter missouriensis</name>
    <dbReference type="NCBI Taxonomy" id="366616"/>
    <lineage>
        <taxon>Bacteria</taxon>
        <taxon>Pseudomonadati</taxon>
        <taxon>Pseudomonadota</taxon>
        <taxon>Alphaproteobacteria</taxon>
        <taxon>Rhodobacterales</taxon>
        <taxon>Paracoccaceae</taxon>
        <taxon>Haematobacter</taxon>
    </lineage>
</organism>
<proteinExistence type="predicted"/>
<dbReference type="GO" id="GO:0003700">
    <property type="term" value="F:DNA-binding transcription factor activity"/>
    <property type="evidence" value="ECO:0007669"/>
    <property type="project" value="TreeGrafter"/>
</dbReference>
<evidence type="ECO:0000313" key="9">
    <source>
        <dbReference type="Proteomes" id="UP000214673"/>
    </source>
</evidence>
<reference evidence="8 9" key="1">
    <citation type="submission" date="2016-11" db="EMBL/GenBank/DDBJ databases">
        <title>Comparison of Traditional DNA-DNA Hybridization with In Silico Genomic Analysis.</title>
        <authorList>
            <person name="Nicholson A.C."/>
            <person name="Sammons S."/>
            <person name="Humrighouse B.W."/>
            <person name="Graziano J."/>
            <person name="Lasker B."/>
            <person name="Whitney A.M."/>
            <person name="Mcquiston J.R."/>
        </authorList>
    </citation>
    <scope>NUCLEOTIDE SEQUENCE [LARGE SCALE GENOMIC DNA]</scope>
    <source>
        <strain evidence="6 9">H1892</strain>
        <strain evidence="7 8">H2381</strain>
    </source>
</reference>
<name>A0A212ANC9_9RHOB</name>
<evidence type="ECO:0000256" key="1">
    <source>
        <dbReference type="ARBA" id="ARBA00023015"/>
    </source>
</evidence>
<keyword evidence="2" id="KW-0238">DNA-binding</keyword>
<evidence type="ECO:0000256" key="2">
    <source>
        <dbReference type="ARBA" id="ARBA00023125"/>
    </source>
</evidence>
<dbReference type="Pfam" id="PF01614">
    <property type="entry name" value="IclR_C"/>
    <property type="match status" value="1"/>
</dbReference>
<dbReference type="InterPro" id="IPR036388">
    <property type="entry name" value="WH-like_DNA-bd_sf"/>
</dbReference>
<keyword evidence="1" id="KW-0805">Transcription regulation</keyword>
<sequence>MSILQNAAEVLRCFSTETPELTVTDVAVRLDLPKASASRLMKAMREAGMLETVGLSKRHRPGLLLLDLAAAFRSSSRLITRASAAVAKVSRQFGHTGYVSIRDRREVTAVVDFEGTNALRVVSNIGRRLKAHESATGRTLLARMPDPAIAALYGDHPGLAEVMRHVTRVRENGFAYSNQEATRGVDAIALSVADPMSHEAVSLCVVFPHALVDEAARMEIVSSLAEEAARIADELGDTAFVAPRSATPVTEKGLPE</sequence>
<dbReference type="InterPro" id="IPR014757">
    <property type="entry name" value="Tscrpt_reg_IclR_C"/>
</dbReference>
<dbReference type="RefSeq" id="WP_051930814.1">
    <property type="nucleotide sequence ID" value="NZ_CALUEG010000035.1"/>
</dbReference>
<dbReference type="EMBL" id="NIPX01000023">
    <property type="protein sequence ID" value="OWJ83018.1"/>
    <property type="molecule type" value="Genomic_DNA"/>
</dbReference>
<dbReference type="InterPro" id="IPR050707">
    <property type="entry name" value="HTH_MetabolicPath_Reg"/>
</dbReference>
<dbReference type="Proteomes" id="UP000214673">
    <property type="component" value="Unassembled WGS sequence"/>
</dbReference>
<feature type="domain" description="IclR-ED" evidence="5">
    <location>
        <begin position="64"/>
        <end position="237"/>
    </location>
</feature>
<dbReference type="STRING" id="366616.CG51_16895"/>
<dbReference type="Gene3D" id="3.30.450.40">
    <property type="match status" value="1"/>
</dbReference>